<dbReference type="OrthoDB" id="31298at2157"/>
<name>A0A284VU47_9EURY</name>
<dbReference type="Pfam" id="PF00005">
    <property type="entry name" value="ABC_tran"/>
    <property type="match status" value="1"/>
</dbReference>
<dbReference type="GO" id="GO:0005886">
    <property type="term" value="C:plasma membrane"/>
    <property type="evidence" value="ECO:0007669"/>
    <property type="project" value="TreeGrafter"/>
</dbReference>
<dbReference type="InterPro" id="IPR017871">
    <property type="entry name" value="ABC_transporter-like_CS"/>
</dbReference>
<keyword evidence="6" id="KW-1185">Reference proteome</keyword>
<dbReference type="InterPro" id="IPR003593">
    <property type="entry name" value="AAA+_ATPase"/>
</dbReference>
<dbReference type="PROSITE" id="PS00211">
    <property type="entry name" value="ABC_TRANSPORTER_1"/>
    <property type="match status" value="1"/>
</dbReference>
<dbReference type="GO" id="GO:0016887">
    <property type="term" value="F:ATP hydrolysis activity"/>
    <property type="evidence" value="ECO:0007669"/>
    <property type="project" value="InterPro"/>
</dbReference>
<keyword evidence="2" id="KW-0547">Nucleotide-binding</keyword>
<dbReference type="SMART" id="SM00382">
    <property type="entry name" value="AAA"/>
    <property type="match status" value="1"/>
</dbReference>
<dbReference type="GO" id="GO:0098796">
    <property type="term" value="C:membrane protein complex"/>
    <property type="evidence" value="ECO:0007669"/>
    <property type="project" value="UniProtKB-ARBA"/>
</dbReference>
<dbReference type="CDD" id="cd03255">
    <property type="entry name" value="ABC_MJ0796_LolCDE_FtsE"/>
    <property type="match status" value="1"/>
</dbReference>
<dbReference type="SUPFAM" id="SSF52540">
    <property type="entry name" value="P-loop containing nucleoside triphosphate hydrolases"/>
    <property type="match status" value="1"/>
</dbReference>
<dbReference type="PANTHER" id="PTHR24220">
    <property type="entry name" value="IMPORT ATP-BINDING PROTEIN"/>
    <property type="match status" value="1"/>
</dbReference>
<sequence>MGTIMELQDVWKIYRMGEFDVPALAGVDLMIEENEFVAITGPSGCGKSTMLNLIGCLDMPTRGKVLLEGRDISEFKGSELARVRGKKIGFIFQTFNLYPTLTALENIRLPMRIHEFNEKNVEETSKKLLATVGLAERESHFPAQLSGGQQQRVAVARALSTGPSILLADEPTGNLDTKAGSEIMEVFKHLNSEGLTIVMITHDKKIAEYAGRVVRMLDGKIVGET</sequence>
<dbReference type="InterPro" id="IPR015854">
    <property type="entry name" value="ABC_transpr_LolD-like"/>
</dbReference>
<organism evidence="5 6">
    <name type="scientific">Candidatus Methanoperedens nitratireducens</name>
    <dbReference type="NCBI Taxonomy" id="1392998"/>
    <lineage>
        <taxon>Archaea</taxon>
        <taxon>Methanobacteriati</taxon>
        <taxon>Methanobacteriota</taxon>
        <taxon>Stenosarchaea group</taxon>
        <taxon>Methanomicrobia</taxon>
        <taxon>Methanosarcinales</taxon>
        <taxon>ANME-2 cluster</taxon>
        <taxon>Candidatus Methanoperedentaceae</taxon>
        <taxon>Candidatus Methanoperedens</taxon>
    </lineage>
</organism>
<keyword evidence="1" id="KW-0813">Transport</keyword>
<dbReference type="PROSITE" id="PS50893">
    <property type="entry name" value="ABC_TRANSPORTER_2"/>
    <property type="match status" value="1"/>
</dbReference>
<dbReference type="GO" id="GO:0022857">
    <property type="term" value="F:transmembrane transporter activity"/>
    <property type="evidence" value="ECO:0007669"/>
    <property type="project" value="TreeGrafter"/>
</dbReference>
<evidence type="ECO:0000313" key="6">
    <source>
        <dbReference type="Proteomes" id="UP000218615"/>
    </source>
</evidence>
<dbReference type="Gene3D" id="3.40.50.300">
    <property type="entry name" value="P-loop containing nucleotide triphosphate hydrolases"/>
    <property type="match status" value="1"/>
</dbReference>
<protein>
    <submittedName>
        <fullName evidence="5">Uncharacterized ABC transporter ATP-binding protein TM_0352</fullName>
    </submittedName>
</protein>
<dbReference type="InterPro" id="IPR003439">
    <property type="entry name" value="ABC_transporter-like_ATP-bd"/>
</dbReference>
<dbReference type="EMBL" id="FZMP01000240">
    <property type="protein sequence ID" value="SNQ62810.1"/>
    <property type="molecule type" value="Genomic_DNA"/>
</dbReference>
<gene>
    <name evidence="5" type="ORF">MNV_90024</name>
</gene>
<accession>A0A284VU47</accession>
<evidence type="ECO:0000256" key="1">
    <source>
        <dbReference type="ARBA" id="ARBA00022448"/>
    </source>
</evidence>
<dbReference type="PANTHER" id="PTHR24220:SF86">
    <property type="entry name" value="ABC TRANSPORTER ABCH.1"/>
    <property type="match status" value="1"/>
</dbReference>
<dbReference type="AlphaFoldDB" id="A0A284VU47"/>
<dbReference type="FunFam" id="3.40.50.300:FF:000032">
    <property type="entry name" value="Export ABC transporter ATP-binding protein"/>
    <property type="match status" value="1"/>
</dbReference>
<evidence type="ECO:0000256" key="3">
    <source>
        <dbReference type="ARBA" id="ARBA00022840"/>
    </source>
</evidence>
<reference evidence="6" key="1">
    <citation type="submission" date="2017-06" db="EMBL/GenBank/DDBJ databases">
        <authorList>
            <person name="Cremers G."/>
        </authorList>
    </citation>
    <scope>NUCLEOTIDE SEQUENCE [LARGE SCALE GENOMIC DNA]</scope>
</reference>
<dbReference type="InterPro" id="IPR017911">
    <property type="entry name" value="MacB-like_ATP-bd"/>
</dbReference>
<dbReference type="GO" id="GO:0005524">
    <property type="term" value="F:ATP binding"/>
    <property type="evidence" value="ECO:0007669"/>
    <property type="project" value="UniProtKB-KW"/>
</dbReference>
<proteinExistence type="predicted"/>
<evidence type="ECO:0000256" key="2">
    <source>
        <dbReference type="ARBA" id="ARBA00022741"/>
    </source>
</evidence>
<keyword evidence="3 5" id="KW-0067">ATP-binding</keyword>
<feature type="domain" description="ABC transporter" evidence="4">
    <location>
        <begin position="5"/>
        <end position="225"/>
    </location>
</feature>
<dbReference type="InterPro" id="IPR027417">
    <property type="entry name" value="P-loop_NTPase"/>
</dbReference>
<evidence type="ECO:0000259" key="4">
    <source>
        <dbReference type="PROSITE" id="PS50893"/>
    </source>
</evidence>
<dbReference type="Proteomes" id="UP000218615">
    <property type="component" value="Unassembled WGS sequence"/>
</dbReference>
<evidence type="ECO:0000313" key="5">
    <source>
        <dbReference type="EMBL" id="SNQ62810.1"/>
    </source>
</evidence>